<accession>A0ABY6LH99</accession>
<gene>
    <name evidence="1" type="ORF">LAZ67_19000214</name>
</gene>
<name>A0ABY6LH99_9ARAC</name>
<dbReference type="PANTHER" id="PTHR13223">
    <property type="entry name" value="ACIDIC FIBROBLAST GROWTH FACTOR INTRACELLULAR BINDING PROTEIN"/>
    <property type="match status" value="1"/>
</dbReference>
<organism evidence="1 2">
    <name type="scientific">Cordylochernes scorpioides</name>
    <dbReference type="NCBI Taxonomy" id="51811"/>
    <lineage>
        <taxon>Eukaryota</taxon>
        <taxon>Metazoa</taxon>
        <taxon>Ecdysozoa</taxon>
        <taxon>Arthropoda</taxon>
        <taxon>Chelicerata</taxon>
        <taxon>Arachnida</taxon>
        <taxon>Pseudoscorpiones</taxon>
        <taxon>Cheliferoidea</taxon>
        <taxon>Chernetidae</taxon>
        <taxon>Cordylochernes</taxon>
    </lineage>
</organism>
<dbReference type="EMBL" id="CP092881">
    <property type="protein sequence ID" value="UYV80453.1"/>
    <property type="molecule type" value="Genomic_DNA"/>
</dbReference>
<evidence type="ECO:0000313" key="1">
    <source>
        <dbReference type="EMBL" id="UYV80453.1"/>
    </source>
</evidence>
<dbReference type="PANTHER" id="PTHR13223:SF2">
    <property type="entry name" value="ACIDIC FIBROBLAST GROWTH FACTOR INTRACELLULAR-BINDING PROTEIN"/>
    <property type="match status" value="1"/>
</dbReference>
<protein>
    <submittedName>
        <fullName evidence="1">FIBP</fullName>
    </submittedName>
</protein>
<dbReference type="Proteomes" id="UP001235939">
    <property type="component" value="Chromosome 19"/>
</dbReference>
<reference evidence="1 2" key="1">
    <citation type="submission" date="2022-01" db="EMBL/GenBank/DDBJ databases">
        <title>A chromosomal length assembly of Cordylochernes scorpioides.</title>
        <authorList>
            <person name="Zeh D."/>
            <person name="Zeh J."/>
        </authorList>
    </citation>
    <scope>NUCLEOTIDE SEQUENCE [LARGE SCALE GENOMIC DNA]</scope>
    <source>
        <strain evidence="1">IN4F17</strain>
        <tissue evidence="1">Whole Body</tissue>
    </source>
</reference>
<dbReference type="InterPro" id="IPR008614">
    <property type="entry name" value="FIBP"/>
</dbReference>
<evidence type="ECO:0000313" key="2">
    <source>
        <dbReference type="Proteomes" id="UP001235939"/>
    </source>
</evidence>
<proteinExistence type="predicted"/>
<feature type="non-terminal residue" evidence="1">
    <location>
        <position position="317"/>
    </location>
</feature>
<keyword evidence="2" id="KW-1185">Reference proteome</keyword>
<sequence length="317" mass="36737">MYAEVDVFVGNNTLVDPEIYQYWLDGYTAQEAASRLLQLHRSSSLAEVPLDHLISHVSDHFRNFHMVERYLHQPTTLADQWTFQLAPVTRKMLIERYYEFDDVVIREFLGKKLSSRNRKELEEVSERTNINVKSCRRQFDNVKRVYKMVEDLTGPLVANIQTSFLLPEHLARKYGAIVFLTNSKFETTKKKLHYLQLEDYLSCAHLMLTHWCGSHPDTAGDDCGLYHLGGVADESPLELDRELMLELRELKVLTERDHLEEHRALTLTAIRHRITSRTLSDLEAGSFKTLSRGLVTIACGLNQSKELRDLFVDLVEK</sequence>
<dbReference type="Pfam" id="PF05427">
    <property type="entry name" value="FIBP"/>
    <property type="match status" value="1"/>
</dbReference>